<dbReference type="SUPFAM" id="SSF53474">
    <property type="entry name" value="alpha/beta-Hydrolases"/>
    <property type="match status" value="1"/>
</dbReference>
<keyword evidence="3" id="KW-0443">Lipid metabolism</keyword>
<reference evidence="5" key="1">
    <citation type="submission" date="2016-10" db="EMBL/GenBank/DDBJ databases">
        <authorList>
            <person name="Varghese N."/>
            <person name="Submissions S."/>
        </authorList>
    </citation>
    <scope>NUCLEOTIDE SEQUENCE [LARGE SCALE GENOMIC DNA]</scope>
    <source>
        <strain evidence="5">CGMCC 1.10218</strain>
    </source>
</reference>
<evidence type="ECO:0000256" key="1">
    <source>
        <dbReference type="ARBA" id="ARBA00022801"/>
    </source>
</evidence>
<sequence length="493" mass="52155">MLAGFPNPDVRPLALFPWRSAMTRSLLSSFLSWTGLLCALAPAAAQTTTPAATIPAATTPALAALTGVVGDPRPDAPALSPRGSYAVGVRTLSLLNPGQLDVLQTPKDGALPRADRRLTVEVWYPAPGARGSGTVNYADTLGSGPGDPKRPNTPFLIRGRATRAAPPLAEAQRPAGGFPLVIVSHGYPGSRFLMSYLCENLASKGYVVAAIDHTGSTHLDKAAFASTLLNRPLDDNFVLSELAQRSAAGSGSFLSGLVNPERTGLIGYSMGGYGALNAVGAGFADQVLGFVPAGALRSRQLGQFKVDPRIQAVVAFAPWGGDAAVRGIGVNTGAQFGFWDAAGLAAIRVPTLFVVGDKDDVSGFEGGVKALFENTVNAERYLLVYQNARHNSAPNPPPAESLSNFEDYMHYAEPAWDMTRLNDLNMHFVTAFLDLKLKGLTDRAQYLDVKVPVAQNGVFSRNPDGTLKPDDTSWPGFAPRTAMGIELYKLPPR</sequence>
<organism evidence="4 5">
    <name type="scientific">Deinococcus reticulitermitis</name>
    <dbReference type="NCBI Taxonomy" id="856736"/>
    <lineage>
        <taxon>Bacteria</taxon>
        <taxon>Thermotogati</taxon>
        <taxon>Deinococcota</taxon>
        <taxon>Deinococci</taxon>
        <taxon>Deinococcales</taxon>
        <taxon>Deinococcaceae</taxon>
        <taxon>Deinococcus</taxon>
    </lineage>
</organism>
<evidence type="ECO:0000256" key="2">
    <source>
        <dbReference type="ARBA" id="ARBA00022963"/>
    </source>
</evidence>
<dbReference type="PANTHER" id="PTHR10272">
    <property type="entry name" value="PLATELET-ACTIVATING FACTOR ACETYLHYDROLASE"/>
    <property type="match status" value="1"/>
</dbReference>
<name>A0A1H7AK18_9DEIO</name>
<proteinExistence type="predicted"/>
<dbReference type="AlphaFoldDB" id="A0A1H7AK18"/>
<dbReference type="PANTHER" id="PTHR10272:SF0">
    <property type="entry name" value="PLATELET-ACTIVATING FACTOR ACETYLHYDROLASE"/>
    <property type="match status" value="1"/>
</dbReference>
<gene>
    <name evidence="4" type="ORF">SAMN04488058_11320</name>
</gene>
<dbReference type="Gene3D" id="3.40.50.1820">
    <property type="entry name" value="alpha/beta hydrolase"/>
    <property type="match status" value="1"/>
</dbReference>
<keyword evidence="1 4" id="KW-0378">Hydrolase</keyword>
<dbReference type="EMBL" id="FNZA01000013">
    <property type="protein sequence ID" value="SEJ65266.1"/>
    <property type="molecule type" value="Genomic_DNA"/>
</dbReference>
<protein>
    <submittedName>
        <fullName evidence="4">Alpha/beta hydrolase family protein</fullName>
    </submittedName>
</protein>
<dbReference type="STRING" id="856736.SAMN04488058_11320"/>
<keyword evidence="5" id="KW-1185">Reference proteome</keyword>
<dbReference type="InterPro" id="IPR029058">
    <property type="entry name" value="AB_hydrolase_fold"/>
</dbReference>
<dbReference type="Proteomes" id="UP000199223">
    <property type="component" value="Unassembled WGS sequence"/>
</dbReference>
<evidence type="ECO:0000313" key="5">
    <source>
        <dbReference type="Proteomes" id="UP000199223"/>
    </source>
</evidence>
<dbReference type="Pfam" id="PF03403">
    <property type="entry name" value="PAF-AH_p_II"/>
    <property type="match status" value="1"/>
</dbReference>
<evidence type="ECO:0000256" key="3">
    <source>
        <dbReference type="ARBA" id="ARBA00023098"/>
    </source>
</evidence>
<keyword evidence="2" id="KW-0442">Lipid degradation</keyword>
<dbReference type="GO" id="GO:0003847">
    <property type="term" value="F:1-alkyl-2-acetylglycerophosphocholine esterase activity"/>
    <property type="evidence" value="ECO:0007669"/>
    <property type="project" value="TreeGrafter"/>
</dbReference>
<dbReference type="GO" id="GO:0016042">
    <property type="term" value="P:lipid catabolic process"/>
    <property type="evidence" value="ECO:0007669"/>
    <property type="project" value="UniProtKB-KW"/>
</dbReference>
<accession>A0A1H7AK18</accession>
<evidence type="ECO:0000313" key="4">
    <source>
        <dbReference type="EMBL" id="SEJ65266.1"/>
    </source>
</evidence>